<dbReference type="GO" id="GO:0020037">
    <property type="term" value="F:heme binding"/>
    <property type="evidence" value="ECO:0007669"/>
    <property type="project" value="InterPro"/>
</dbReference>
<dbReference type="PANTHER" id="PTHR24305:SF166">
    <property type="entry name" value="CYTOCHROME P450 12A4, MITOCHONDRIAL-RELATED"/>
    <property type="match status" value="1"/>
</dbReference>
<evidence type="ECO:0008006" key="16">
    <source>
        <dbReference type="Google" id="ProtNLM"/>
    </source>
</evidence>
<evidence type="ECO:0000256" key="10">
    <source>
        <dbReference type="ARBA" id="ARBA00023004"/>
    </source>
</evidence>
<dbReference type="PRINTS" id="PR00463">
    <property type="entry name" value="EP450I"/>
</dbReference>
<keyword evidence="9" id="KW-0560">Oxidoreductase</keyword>
<reference evidence="14 15" key="1">
    <citation type="journal article" date="2020" name="ISME J.">
        <title>Uncovering the hidden diversity of litter-decomposition mechanisms in mushroom-forming fungi.</title>
        <authorList>
            <person name="Floudas D."/>
            <person name="Bentzer J."/>
            <person name="Ahren D."/>
            <person name="Johansson T."/>
            <person name="Persson P."/>
            <person name="Tunlid A."/>
        </authorList>
    </citation>
    <scope>NUCLEOTIDE SEQUENCE [LARGE SCALE GENOMIC DNA]</scope>
    <source>
        <strain evidence="14 15">CBS 291.85</strain>
    </source>
</reference>
<dbReference type="InterPro" id="IPR036396">
    <property type="entry name" value="Cyt_P450_sf"/>
</dbReference>
<name>A0A8H5CJY4_9AGAR</name>
<comment type="cofactor">
    <cofactor evidence="1 13">
        <name>heme</name>
        <dbReference type="ChEBI" id="CHEBI:30413"/>
    </cofactor>
</comment>
<dbReference type="InterPro" id="IPR050121">
    <property type="entry name" value="Cytochrome_P450_monoxygenase"/>
</dbReference>
<evidence type="ECO:0000256" key="11">
    <source>
        <dbReference type="ARBA" id="ARBA00023033"/>
    </source>
</evidence>
<evidence type="ECO:0000256" key="7">
    <source>
        <dbReference type="ARBA" id="ARBA00022723"/>
    </source>
</evidence>
<keyword evidence="7 13" id="KW-0479">Metal-binding</keyword>
<keyword evidence="8" id="KW-1133">Transmembrane helix</keyword>
<keyword evidence="11" id="KW-0503">Monooxygenase</keyword>
<accession>A0A8H5CJY4</accession>
<dbReference type="PRINTS" id="PR00385">
    <property type="entry name" value="P450"/>
</dbReference>
<evidence type="ECO:0000256" key="4">
    <source>
        <dbReference type="ARBA" id="ARBA00010617"/>
    </source>
</evidence>
<dbReference type="Gene3D" id="1.10.630.10">
    <property type="entry name" value="Cytochrome P450"/>
    <property type="match status" value="1"/>
</dbReference>
<evidence type="ECO:0000256" key="2">
    <source>
        <dbReference type="ARBA" id="ARBA00004370"/>
    </source>
</evidence>
<dbReference type="Pfam" id="PF00067">
    <property type="entry name" value="p450"/>
    <property type="match status" value="1"/>
</dbReference>
<comment type="similarity">
    <text evidence="4">Belongs to the cytochrome P450 family.</text>
</comment>
<evidence type="ECO:0000313" key="15">
    <source>
        <dbReference type="Proteomes" id="UP000559256"/>
    </source>
</evidence>
<dbReference type="InterPro" id="IPR002401">
    <property type="entry name" value="Cyt_P450_E_grp-I"/>
</dbReference>
<dbReference type="Proteomes" id="UP000559256">
    <property type="component" value="Unassembled WGS sequence"/>
</dbReference>
<dbReference type="GO" id="GO:0016020">
    <property type="term" value="C:membrane"/>
    <property type="evidence" value="ECO:0007669"/>
    <property type="project" value="UniProtKB-SubCell"/>
</dbReference>
<evidence type="ECO:0000256" key="8">
    <source>
        <dbReference type="ARBA" id="ARBA00022989"/>
    </source>
</evidence>
<dbReference type="PANTHER" id="PTHR24305">
    <property type="entry name" value="CYTOCHROME P450"/>
    <property type="match status" value="1"/>
</dbReference>
<evidence type="ECO:0000256" key="13">
    <source>
        <dbReference type="PIRSR" id="PIRSR602401-1"/>
    </source>
</evidence>
<keyword evidence="5 13" id="KW-0349">Heme</keyword>
<gene>
    <name evidence="14" type="ORF">D9758_016006</name>
</gene>
<keyword evidence="12" id="KW-0472">Membrane</keyword>
<dbReference type="EMBL" id="JAACJM010000149">
    <property type="protein sequence ID" value="KAF5343110.1"/>
    <property type="molecule type" value="Genomic_DNA"/>
</dbReference>
<keyword evidence="6" id="KW-0812">Transmembrane</keyword>
<dbReference type="OrthoDB" id="1470350at2759"/>
<dbReference type="GO" id="GO:0004497">
    <property type="term" value="F:monooxygenase activity"/>
    <property type="evidence" value="ECO:0007669"/>
    <property type="project" value="UniProtKB-KW"/>
</dbReference>
<protein>
    <recommendedName>
        <fullName evidence="16">Cytochrome P450</fullName>
    </recommendedName>
</protein>
<keyword evidence="15" id="KW-1185">Reference proteome</keyword>
<evidence type="ECO:0000256" key="12">
    <source>
        <dbReference type="ARBA" id="ARBA00023136"/>
    </source>
</evidence>
<comment type="pathway">
    <text evidence="3">Secondary metabolite biosynthesis; terpenoid biosynthesis.</text>
</comment>
<evidence type="ECO:0000256" key="6">
    <source>
        <dbReference type="ARBA" id="ARBA00022692"/>
    </source>
</evidence>
<comment type="subcellular location">
    <subcellularLocation>
        <location evidence="2">Membrane</location>
    </subcellularLocation>
</comment>
<proteinExistence type="inferred from homology"/>
<evidence type="ECO:0000313" key="14">
    <source>
        <dbReference type="EMBL" id="KAF5343110.1"/>
    </source>
</evidence>
<evidence type="ECO:0000256" key="3">
    <source>
        <dbReference type="ARBA" id="ARBA00004721"/>
    </source>
</evidence>
<dbReference type="SUPFAM" id="SSF48264">
    <property type="entry name" value="Cytochrome P450"/>
    <property type="match status" value="1"/>
</dbReference>
<dbReference type="GO" id="GO:0005506">
    <property type="term" value="F:iron ion binding"/>
    <property type="evidence" value="ECO:0007669"/>
    <property type="project" value="InterPro"/>
</dbReference>
<sequence length="536" mass="60178">MGRCWMVLASVSEGEPGLRATFNGVANGFRFVSLDFEEAGWDAIVNISPLSSLASLELADASAMKQIFSSRSHYPKPLELPVYQQLASFGRNLVVSEGEEWKRYRRISGPAFGERNIRLVFTETVKIVNSLFEDVWKNSETIVLDHAPDLTLELSLLVIGSAGFGRPISWSSQQEEFKTTLNRVSGGLMLKLVLNNLQLSQWAPRWVERGVEGVVDWVIDLVRGAGTSETRKTHGTSTKQVRQAFRDFDHSMREMIDARRSGGGVAYDGKGMGTGRDDLFNLLLDANEAYQDGGLEKEEDGVQGGKLTDEELIGNVFMFLLAGHETTAYTFSWVLAMLALYPEEQEALYQHIKEVIPDGRDPTYEDIPSLTRVLAVIYEALRMFSTGAVRKTCEEDTVVTVSNIHGQTRIVPIPKGTEIVMNSFGVHYNPRYWPNPNTFDPSRFLSSSPQGDYPRDAFIPFAAGARSCIGRKFSETESIAFVTLLVGKYRIELKDDEEFKLRGESFEEKQRRILRGFQGISLVPYRIPLVLRRREG</sequence>
<evidence type="ECO:0000256" key="9">
    <source>
        <dbReference type="ARBA" id="ARBA00023002"/>
    </source>
</evidence>
<dbReference type="AlphaFoldDB" id="A0A8H5CJY4"/>
<dbReference type="InterPro" id="IPR001128">
    <property type="entry name" value="Cyt_P450"/>
</dbReference>
<comment type="caution">
    <text evidence="14">The sequence shown here is derived from an EMBL/GenBank/DDBJ whole genome shotgun (WGS) entry which is preliminary data.</text>
</comment>
<organism evidence="14 15">
    <name type="scientific">Tetrapyrgos nigripes</name>
    <dbReference type="NCBI Taxonomy" id="182062"/>
    <lineage>
        <taxon>Eukaryota</taxon>
        <taxon>Fungi</taxon>
        <taxon>Dikarya</taxon>
        <taxon>Basidiomycota</taxon>
        <taxon>Agaricomycotina</taxon>
        <taxon>Agaricomycetes</taxon>
        <taxon>Agaricomycetidae</taxon>
        <taxon>Agaricales</taxon>
        <taxon>Marasmiineae</taxon>
        <taxon>Marasmiaceae</taxon>
        <taxon>Tetrapyrgos</taxon>
    </lineage>
</organism>
<keyword evidence="10 13" id="KW-0408">Iron</keyword>
<evidence type="ECO:0000256" key="5">
    <source>
        <dbReference type="ARBA" id="ARBA00022617"/>
    </source>
</evidence>
<dbReference type="GO" id="GO:0016705">
    <property type="term" value="F:oxidoreductase activity, acting on paired donors, with incorporation or reduction of molecular oxygen"/>
    <property type="evidence" value="ECO:0007669"/>
    <property type="project" value="InterPro"/>
</dbReference>
<feature type="binding site" description="axial binding residue" evidence="13">
    <location>
        <position position="468"/>
    </location>
    <ligand>
        <name>heme</name>
        <dbReference type="ChEBI" id="CHEBI:30413"/>
    </ligand>
    <ligandPart>
        <name>Fe</name>
        <dbReference type="ChEBI" id="CHEBI:18248"/>
    </ligandPart>
</feature>
<evidence type="ECO:0000256" key="1">
    <source>
        <dbReference type="ARBA" id="ARBA00001971"/>
    </source>
</evidence>